<feature type="region of interest" description="Disordered" evidence="1">
    <location>
        <begin position="1"/>
        <end position="67"/>
    </location>
</feature>
<feature type="compositionally biased region" description="Basic and acidic residues" evidence="1">
    <location>
        <begin position="235"/>
        <end position="254"/>
    </location>
</feature>
<sequence>MEGFANRPTKRREVITIESDDDDDRPAAGQQPAEKRVKTDEESSPDTPPASPRPLGTPLSAQEADALREQLSKAERLFARSRRSARIAELRAENLEDILEKKGDIITAAKKEEDLVKKLDDVSKQLEEAKWNVEESRKKEIELIEEKHEWAQEKEQWDREREGLIKEQDKLKTAYDELKSKAQAKDWEDAMEKENAECAAEMAKLIPLYDALKSEAEMNDWKAHMREFKKKRAQWGREKEELREETEELRKENDKLKAKKMENEREREAWIRETEELRAANERSEAQLKEKENQWTKEKEEWTQRVDRLTTSNAQLQRREANATEQMGKLLLNEVDGLKRAKAQGGGSGGGVSSRPDGPPSNVALSESQRANEVLKKSNSSLRRREKELEEKLKEMEEKAKIKLAQPAAQSVLCRCQELNERATMPLDQAIAEISTRYEEWKLNGRAFRRGQDFKNKALKCDACVEMVDKLDVLDTSSARNTLTGPMRRHHIDQITRKARSMCNLMLRSFLTTSSDVLLKAYKIYIRPLLESSTVIWNPTAIGLVNKLESVQREFTRRIFWRSLLSQSSYPQRLEHFKLETLEYRRALNDIYFLFDSAHGFVHLDTSNIYSIAPLSRTLRSSHRLRLTIPFLMPSSLSSFATRPLTLWNSLSNPIVTLPRIPYRNHIRRTPSLVLPVSQIKL</sequence>
<protein>
    <submittedName>
        <fullName evidence="2">Uncharacterized protein</fullName>
    </submittedName>
</protein>
<dbReference type="PANTHER" id="PTHR40326">
    <property type="entry name" value="PROTEIN CBG10816"/>
    <property type="match status" value="1"/>
</dbReference>
<feature type="region of interest" description="Disordered" evidence="1">
    <location>
        <begin position="279"/>
        <end position="306"/>
    </location>
</feature>
<evidence type="ECO:0000313" key="2">
    <source>
        <dbReference type="EnsemblMetazoa" id="PPA35925.1"/>
    </source>
</evidence>
<dbReference type="AlphaFoldDB" id="A0A2A6BL89"/>
<reference evidence="3" key="1">
    <citation type="journal article" date="2008" name="Nat. Genet.">
        <title>The Pristionchus pacificus genome provides a unique perspective on nematode lifestyle and parasitism.</title>
        <authorList>
            <person name="Dieterich C."/>
            <person name="Clifton S.W."/>
            <person name="Schuster L.N."/>
            <person name="Chinwalla A."/>
            <person name="Delehaunty K."/>
            <person name="Dinkelacker I."/>
            <person name="Fulton L."/>
            <person name="Fulton R."/>
            <person name="Godfrey J."/>
            <person name="Minx P."/>
            <person name="Mitreva M."/>
            <person name="Roeseler W."/>
            <person name="Tian H."/>
            <person name="Witte H."/>
            <person name="Yang S.P."/>
            <person name="Wilson R.K."/>
            <person name="Sommer R.J."/>
        </authorList>
    </citation>
    <scope>NUCLEOTIDE SEQUENCE [LARGE SCALE GENOMIC DNA]</scope>
    <source>
        <strain evidence="3">PS312</strain>
    </source>
</reference>
<accession>A0A8R1YR68</accession>
<organism evidence="2 3">
    <name type="scientific">Pristionchus pacificus</name>
    <name type="common">Parasitic nematode worm</name>
    <dbReference type="NCBI Taxonomy" id="54126"/>
    <lineage>
        <taxon>Eukaryota</taxon>
        <taxon>Metazoa</taxon>
        <taxon>Ecdysozoa</taxon>
        <taxon>Nematoda</taxon>
        <taxon>Chromadorea</taxon>
        <taxon>Rhabditida</taxon>
        <taxon>Rhabditina</taxon>
        <taxon>Diplogasteromorpha</taxon>
        <taxon>Diplogasteroidea</taxon>
        <taxon>Neodiplogasteridae</taxon>
        <taxon>Pristionchus</taxon>
    </lineage>
</organism>
<dbReference type="OrthoDB" id="5865536at2759"/>
<keyword evidence="3" id="KW-1185">Reference proteome</keyword>
<dbReference type="PANTHER" id="PTHR40326:SF1">
    <property type="entry name" value="RING-TYPE DOMAIN-CONTAINING PROTEIN-RELATED"/>
    <property type="match status" value="1"/>
</dbReference>
<evidence type="ECO:0000313" key="3">
    <source>
        <dbReference type="Proteomes" id="UP000005239"/>
    </source>
</evidence>
<reference evidence="2" key="2">
    <citation type="submission" date="2022-06" db="UniProtKB">
        <authorList>
            <consortium name="EnsemblMetazoa"/>
        </authorList>
    </citation>
    <scope>IDENTIFICATION</scope>
    <source>
        <strain evidence="2">PS312</strain>
    </source>
</reference>
<gene>
    <name evidence="2" type="primary">WBGene00274294</name>
</gene>
<evidence type="ECO:0000256" key="1">
    <source>
        <dbReference type="SAM" id="MobiDB-lite"/>
    </source>
</evidence>
<feature type="region of interest" description="Disordered" evidence="1">
    <location>
        <begin position="341"/>
        <end position="385"/>
    </location>
</feature>
<proteinExistence type="predicted"/>
<dbReference type="Proteomes" id="UP000005239">
    <property type="component" value="Unassembled WGS sequence"/>
</dbReference>
<accession>A0A2A6BL89</accession>
<name>A0A2A6BL89_PRIPA</name>
<dbReference type="PRINTS" id="PR01345">
    <property type="entry name" value="CERVTRCPTASE"/>
</dbReference>
<feature type="region of interest" description="Disordered" evidence="1">
    <location>
        <begin position="233"/>
        <end position="254"/>
    </location>
</feature>
<dbReference type="EnsemblMetazoa" id="PPA35925.1">
    <property type="protein sequence ID" value="PPA35925.1"/>
    <property type="gene ID" value="WBGene00274294"/>
</dbReference>